<keyword evidence="6" id="KW-1185">Reference proteome</keyword>
<keyword evidence="2" id="KW-0238">DNA-binding</keyword>
<dbReference type="EMBL" id="AZEU01000110">
    <property type="protein sequence ID" value="KRL46222.1"/>
    <property type="molecule type" value="Genomic_DNA"/>
</dbReference>
<organism evidence="5 6">
    <name type="scientific">Lacticaseibacillus manihotivorans DSM 13343 = JCM 12514</name>
    <dbReference type="NCBI Taxonomy" id="1423769"/>
    <lineage>
        <taxon>Bacteria</taxon>
        <taxon>Bacillati</taxon>
        <taxon>Bacillota</taxon>
        <taxon>Bacilli</taxon>
        <taxon>Lactobacillales</taxon>
        <taxon>Lactobacillaceae</taxon>
        <taxon>Lacticaseibacillus</taxon>
    </lineage>
</organism>
<gene>
    <name evidence="5" type="ORF">FD01_GL000470</name>
</gene>
<reference evidence="5 6" key="1">
    <citation type="journal article" date="2015" name="Genome Announc.">
        <title>Expanding the biotechnology potential of lactobacilli through comparative genomics of 213 strains and associated genera.</title>
        <authorList>
            <person name="Sun Z."/>
            <person name="Harris H.M."/>
            <person name="McCann A."/>
            <person name="Guo C."/>
            <person name="Argimon S."/>
            <person name="Zhang W."/>
            <person name="Yang X."/>
            <person name="Jeffery I.B."/>
            <person name="Cooney J.C."/>
            <person name="Kagawa T.F."/>
            <person name="Liu W."/>
            <person name="Song Y."/>
            <person name="Salvetti E."/>
            <person name="Wrobel A."/>
            <person name="Rasinkangas P."/>
            <person name="Parkhill J."/>
            <person name="Rea M.C."/>
            <person name="O'Sullivan O."/>
            <person name="Ritari J."/>
            <person name="Douillard F.P."/>
            <person name="Paul Ross R."/>
            <person name="Yang R."/>
            <person name="Briner A.E."/>
            <person name="Felis G.E."/>
            <person name="de Vos W.M."/>
            <person name="Barrangou R."/>
            <person name="Klaenhammer T.R."/>
            <person name="Caufield P.W."/>
            <person name="Cui Y."/>
            <person name="Zhang H."/>
            <person name="O'Toole P.W."/>
        </authorList>
    </citation>
    <scope>NUCLEOTIDE SEQUENCE [LARGE SCALE GENOMIC DNA]</scope>
    <source>
        <strain evidence="5 6">DSM 13343</strain>
    </source>
</reference>
<dbReference type="InterPro" id="IPR036390">
    <property type="entry name" value="WH_DNA-bd_sf"/>
</dbReference>
<keyword evidence="1" id="KW-0805">Transcription regulation</keyword>
<evidence type="ECO:0000256" key="2">
    <source>
        <dbReference type="ARBA" id="ARBA00023125"/>
    </source>
</evidence>
<dbReference type="GO" id="GO:0003677">
    <property type="term" value="F:DNA binding"/>
    <property type="evidence" value="ECO:0007669"/>
    <property type="project" value="UniProtKB-KW"/>
</dbReference>
<comment type="caution">
    <text evidence="5">The sequence shown here is derived from an EMBL/GenBank/DDBJ whole genome shotgun (WGS) entry which is preliminary data.</text>
</comment>
<name>A0A0R1QPM0_9LACO</name>
<protein>
    <submittedName>
        <fullName evidence="5">MarR family transcriptional regulator</fullName>
    </submittedName>
</protein>
<dbReference type="AlphaFoldDB" id="A0A0R1QPM0"/>
<dbReference type="SMART" id="SM00347">
    <property type="entry name" value="HTH_MARR"/>
    <property type="match status" value="1"/>
</dbReference>
<dbReference type="SUPFAM" id="SSF46785">
    <property type="entry name" value="Winged helix' DNA-binding domain"/>
    <property type="match status" value="1"/>
</dbReference>
<dbReference type="PANTHER" id="PTHR42756:SF1">
    <property type="entry name" value="TRANSCRIPTIONAL REPRESSOR OF EMRAB OPERON"/>
    <property type="match status" value="1"/>
</dbReference>
<evidence type="ECO:0000256" key="3">
    <source>
        <dbReference type="ARBA" id="ARBA00023163"/>
    </source>
</evidence>
<evidence type="ECO:0000256" key="1">
    <source>
        <dbReference type="ARBA" id="ARBA00023015"/>
    </source>
</evidence>
<dbReference type="GO" id="GO:0003700">
    <property type="term" value="F:DNA-binding transcription factor activity"/>
    <property type="evidence" value="ECO:0007669"/>
    <property type="project" value="InterPro"/>
</dbReference>
<dbReference type="PANTHER" id="PTHR42756">
    <property type="entry name" value="TRANSCRIPTIONAL REGULATOR, MARR"/>
    <property type="match status" value="1"/>
</dbReference>
<dbReference type="PROSITE" id="PS50995">
    <property type="entry name" value="HTH_MARR_2"/>
    <property type="match status" value="1"/>
</dbReference>
<keyword evidence="3" id="KW-0804">Transcription</keyword>
<feature type="domain" description="HTH marR-type" evidence="4">
    <location>
        <begin position="39"/>
        <end position="167"/>
    </location>
</feature>
<dbReference type="Pfam" id="PF12802">
    <property type="entry name" value="MarR_2"/>
    <property type="match status" value="1"/>
</dbReference>
<evidence type="ECO:0000313" key="5">
    <source>
        <dbReference type="EMBL" id="KRL46222.1"/>
    </source>
</evidence>
<dbReference type="InterPro" id="IPR036388">
    <property type="entry name" value="WH-like_DNA-bd_sf"/>
</dbReference>
<dbReference type="InterPro" id="IPR000835">
    <property type="entry name" value="HTH_MarR-typ"/>
</dbReference>
<sequence length="177" mass="20334">MVLDQRPDLTDTLNVKSVEHGGHGIMAQRPIMKRINTKLEKVYRDILRIEETELRHSRFSNLSISEMHTIDAIGLHATPTSRTVAQRLHVTQGTLTVAIKHLVTKGYVERVHDPKDARIVNLQLTRKGRLMYRAHQAFHQQMVASFVQGFDDHDIQLIEAALDNLMAFINEQDQKRP</sequence>
<dbReference type="PATRIC" id="fig|1423769.4.peg.502"/>
<dbReference type="Gene3D" id="1.10.10.10">
    <property type="entry name" value="Winged helix-like DNA-binding domain superfamily/Winged helix DNA-binding domain"/>
    <property type="match status" value="1"/>
</dbReference>
<accession>A0A0R1QPM0</accession>
<proteinExistence type="predicted"/>
<dbReference type="Proteomes" id="UP000051790">
    <property type="component" value="Unassembled WGS sequence"/>
</dbReference>
<evidence type="ECO:0000259" key="4">
    <source>
        <dbReference type="PROSITE" id="PS50995"/>
    </source>
</evidence>
<evidence type="ECO:0000313" key="6">
    <source>
        <dbReference type="Proteomes" id="UP000051790"/>
    </source>
</evidence>